<reference evidence="1 2" key="1">
    <citation type="submission" date="2023-03" db="EMBL/GenBank/DDBJ databases">
        <title>Draft genome sequence of Streptomyces sp. RB6PN23 isolated from peat swamp forest in Thailand.</title>
        <authorList>
            <person name="Klaysubun C."/>
            <person name="Duangmal K."/>
        </authorList>
    </citation>
    <scope>NUCLEOTIDE SEQUENCE [LARGE SCALE GENOMIC DNA]</scope>
    <source>
        <strain evidence="1 2">RB6PN23</strain>
    </source>
</reference>
<sequence length="200" mass="21428">MEEPESGRRRLRQRADSVAAALVVLGRSPERADDPAADLAFQHATLLAAAVAPFRETAADPQLVYGGPAVLARGVQNVHDYPEHRHLPVHEHLITHLGLAAEYVRALFGTEGDGRPQHELLVATREFLTAMITAAGQTAYHLRSAHLGPTGRPSESGLETISYAVNGDVLASLADAAEQAATRMRTELDRLTDSGDSKDG</sequence>
<accession>A0ABT5ZMI8</accession>
<dbReference type="EMBL" id="JARJBC010000010">
    <property type="protein sequence ID" value="MDF3291049.1"/>
    <property type="molecule type" value="Genomic_DNA"/>
</dbReference>
<protein>
    <submittedName>
        <fullName evidence="1">Uncharacterized protein</fullName>
    </submittedName>
</protein>
<evidence type="ECO:0000313" key="2">
    <source>
        <dbReference type="Proteomes" id="UP001216579"/>
    </source>
</evidence>
<comment type="caution">
    <text evidence="1">The sequence shown here is derived from an EMBL/GenBank/DDBJ whole genome shotgun (WGS) entry which is preliminary data.</text>
</comment>
<dbReference type="RefSeq" id="WP_269853698.1">
    <property type="nucleotide sequence ID" value="NZ_JARJBC010000010.1"/>
</dbReference>
<evidence type="ECO:0000313" key="1">
    <source>
        <dbReference type="EMBL" id="MDF3291049.1"/>
    </source>
</evidence>
<dbReference type="Proteomes" id="UP001216579">
    <property type="component" value="Unassembled WGS sequence"/>
</dbReference>
<gene>
    <name evidence="1" type="ORF">P3G67_17780</name>
</gene>
<proteinExistence type="predicted"/>
<keyword evidence="2" id="KW-1185">Reference proteome</keyword>
<organism evidence="1 2">
    <name type="scientific">Streptomyces silvisoli</name>
    <dbReference type="NCBI Taxonomy" id="3034235"/>
    <lineage>
        <taxon>Bacteria</taxon>
        <taxon>Bacillati</taxon>
        <taxon>Actinomycetota</taxon>
        <taxon>Actinomycetes</taxon>
        <taxon>Kitasatosporales</taxon>
        <taxon>Streptomycetaceae</taxon>
        <taxon>Streptomyces</taxon>
    </lineage>
</organism>
<name>A0ABT5ZMI8_9ACTN</name>